<protein>
    <submittedName>
        <fullName evidence="1">Uncharacterized protein</fullName>
    </submittedName>
</protein>
<keyword evidence="2" id="KW-1185">Reference proteome</keyword>
<evidence type="ECO:0000313" key="1">
    <source>
        <dbReference type="EMBL" id="MBC5767715.1"/>
    </source>
</evidence>
<sequence length="60" mass="6881">METTNRNAETARICREAFRRAHQLRRESHDELVKAMLAALAGPLHAVHALLPRRNQKRPA</sequence>
<gene>
    <name evidence="1" type="ORF">H8R02_24835</name>
</gene>
<evidence type="ECO:0000313" key="2">
    <source>
        <dbReference type="Proteomes" id="UP000596827"/>
    </source>
</evidence>
<reference evidence="1" key="1">
    <citation type="submission" date="2020-08" db="EMBL/GenBank/DDBJ databases">
        <title>Ramlibacter sp. GTP1 16S ribosomal RNA gene genome sequencing and assembly.</title>
        <authorList>
            <person name="Kang M."/>
        </authorList>
    </citation>
    <scope>NUCLEOTIDE SEQUENCE</scope>
    <source>
        <strain evidence="1">GTP1</strain>
    </source>
</reference>
<name>A0A923MBP8_9BURK</name>
<dbReference type="EMBL" id="JACORU010000012">
    <property type="protein sequence ID" value="MBC5767715.1"/>
    <property type="molecule type" value="Genomic_DNA"/>
</dbReference>
<accession>A0A923MBP8</accession>
<organism evidence="1 2">
    <name type="scientific">Ramlibacter albus</name>
    <dbReference type="NCBI Taxonomy" id="2079448"/>
    <lineage>
        <taxon>Bacteria</taxon>
        <taxon>Pseudomonadati</taxon>
        <taxon>Pseudomonadota</taxon>
        <taxon>Betaproteobacteria</taxon>
        <taxon>Burkholderiales</taxon>
        <taxon>Comamonadaceae</taxon>
        <taxon>Ramlibacter</taxon>
    </lineage>
</organism>
<dbReference type="Proteomes" id="UP000596827">
    <property type="component" value="Unassembled WGS sequence"/>
</dbReference>
<dbReference type="RefSeq" id="WP_187084203.1">
    <property type="nucleotide sequence ID" value="NZ_JACORU010000012.1"/>
</dbReference>
<dbReference type="AlphaFoldDB" id="A0A923MBP8"/>
<comment type="caution">
    <text evidence="1">The sequence shown here is derived from an EMBL/GenBank/DDBJ whole genome shotgun (WGS) entry which is preliminary data.</text>
</comment>
<proteinExistence type="predicted"/>